<dbReference type="GeneID" id="107882067"/>
<dbReference type="Gene3D" id="4.10.60.10">
    <property type="entry name" value="Zinc finger, CCHC-type"/>
    <property type="match status" value="1"/>
</dbReference>
<dbReference type="SMART" id="SM00343">
    <property type="entry name" value="ZnF_C2HC"/>
    <property type="match status" value="1"/>
</dbReference>
<feature type="domain" description="CCHC-type" evidence="3">
    <location>
        <begin position="276"/>
        <end position="292"/>
    </location>
</feature>
<dbReference type="Gene3D" id="3.30.70.270">
    <property type="match status" value="1"/>
</dbReference>
<dbReference type="PANTHER" id="PTHR35046:SF21">
    <property type="entry name" value="RETROTRANSPOSON GAG DOMAIN-CONTAINING PROTEIN-RELATED"/>
    <property type="match status" value="1"/>
</dbReference>
<dbReference type="Gene3D" id="3.10.10.10">
    <property type="entry name" value="HIV Type 1 Reverse Transcriptase, subunit A, domain 1"/>
    <property type="match status" value="1"/>
</dbReference>
<dbReference type="PANTHER" id="PTHR35046">
    <property type="entry name" value="ZINC KNUCKLE (CCHC-TYPE) FAMILY PROTEIN"/>
    <property type="match status" value="1"/>
</dbReference>
<dbReference type="SUPFAM" id="SSF56672">
    <property type="entry name" value="DNA/RNA polymerases"/>
    <property type="match status" value="1"/>
</dbReference>
<keyword evidence="1" id="KW-0862">Zinc</keyword>
<dbReference type="PROSITE" id="PS50878">
    <property type="entry name" value="RT_POL"/>
    <property type="match status" value="1"/>
</dbReference>
<dbReference type="InterPro" id="IPR021109">
    <property type="entry name" value="Peptidase_aspartic_dom_sf"/>
</dbReference>
<dbReference type="RefSeq" id="XP_016652770.1">
    <property type="nucleotide sequence ID" value="XM_016797284.1"/>
</dbReference>
<dbReference type="Proteomes" id="UP000694861">
    <property type="component" value="Unplaced"/>
</dbReference>
<feature type="non-terminal residue" evidence="6">
    <location>
        <position position="774"/>
    </location>
</feature>
<dbReference type="Pfam" id="PF00098">
    <property type="entry name" value="zf-CCHC"/>
    <property type="match status" value="1"/>
</dbReference>
<evidence type="ECO:0000259" key="4">
    <source>
        <dbReference type="PROSITE" id="PS50878"/>
    </source>
</evidence>
<feature type="compositionally biased region" description="Basic and acidic residues" evidence="2">
    <location>
        <begin position="232"/>
        <end position="241"/>
    </location>
</feature>
<keyword evidence="1" id="KW-0479">Metal-binding</keyword>
<evidence type="ECO:0000259" key="3">
    <source>
        <dbReference type="PROSITE" id="PS50158"/>
    </source>
</evidence>
<dbReference type="Pfam" id="PF00078">
    <property type="entry name" value="RVT_1"/>
    <property type="match status" value="1"/>
</dbReference>
<gene>
    <name evidence="6" type="primary">LOC107882067</name>
</gene>
<feature type="domain" description="Reverse transcriptase" evidence="4">
    <location>
        <begin position="592"/>
        <end position="771"/>
    </location>
</feature>
<dbReference type="CDD" id="cd00303">
    <property type="entry name" value="retropepsin_like"/>
    <property type="match status" value="1"/>
</dbReference>
<protein>
    <submittedName>
        <fullName evidence="6">Uncharacterized protein LOC107882067</fullName>
    </submittedName>
</protein>
<organism evidence="5 6">
    <name type="scientific">Prunus mume</name>
    <name type="common">Japanese apricot</name>
    <name type="synonym">Armeniaca mume</name>
    <dbReference type="NCBI Taxonomy" id="102107"/>
    <lineage>
        <taxon>Eukaryota</taxon>
        <taxon>Viridiplantae</taxon>
        <taxon>Streptophyta</taxon>
        <taxon>Embryophyta</taxon>
        <taxon>Tracheophyta</taxon>
        <taxon>Spermatophyta</taxon>
        <taxon>Magnoliopsida</taxon>
        <taxon>eudicotyledons</taxon>
        <taxon>Gunneridae</taxon>
        <taxon>Pentapetalae</taxon>
        <taxon>rosids</taxon>
        <taxon>fabids</taxon>
        <taxon>Rosales</taxon>
        <taxon>Rosaceae</taxon>
        <taxon>Amygdaloideae</taxon>
        <taxon>Amygdaleae</taxon>
        <taxon>Prunus</taxon>
    </lineage>
</organism>
<proteinExistence type="predicted"/>
<sequence length="774" mass="89466">MDEIKRMIQQLTDRVARIETQSHGGESSDGEGDENPFYNNMPMEGVQRGRDHYGRNFDMKVDLPEFEGKMQPDDFVDWLNTVERIFDYKEVPDEKKVKIVAIKLKRNASAWWEQLKTRRDRTGKSKIKSWEKMKKELRRKFLPENYLQANFLKLHNVRQGNRTIEEYTEEFDLLTMRCGLVEEEEHTVARYLGGMRRELHDVVVLQQYWSYDDVFKLAIQVEKQMKTRSRRVGIEGSEHKNSWMTKGSSNSEPGKHEAPKTNAPEKFTASKPKGIKCFKCSGIGHIASECPNRKIVSLVEELGESSGMSKDMLPIFDNYGDNEEEEITWSDHGESLVIRRIMNAAKVEETSDWLRNNIFHTKCTSHGKVCSVIIDSGSCENIVSQEMVDKLNLKTEKKPVSYKLSWVKKGNEVVVNQRCLVTFSIGQKYQDSQWCDVIPMDACHILLGRPWQFDRQATHDGYKNTYTFIKDGTKVILGPSQSEFNVKSTKIGAGSFLTKGEFLKEAEESGDMYMLMVKESNPDVLNFPKELTPLLQEFNDVIPEELPAGLPPMRDIQHCIDLIPGSTLPNKAHYRMSPLEYEELNRQVTELLKKGVIRESMSPCAVPALLAPKKDGTWRMCVDSRAINKITVKYRFPIPRLDDMLDHLSGAKIFSKIDLRSGYHQIRMRPGDEWKTAFKTRDGLFEWLVMPFGLTNAPSTFMRLMNQVFRPFIGKFVVVYFDDILVYSHNVVQHMEHLRQIFEVLREQQLFANLKKCEFLTDSLIFLGYVISSE</sequence>
<dbReference type="CDD" id="cd01647">
    <property type="entry name" value="RT_LTR"/>
    <property type="match status" value="1"/>
</dbReference>
<dbReference type="Pfam" id="PF03732">
    <property type="entry name" value="Retrotrans_gag"/>
    <property type="match status" value="1"/>
</dbReference>
<evidence type="ECO:0000313" key="5">
    <source>
        <dbReference type="Proteomes" id="UP000694861"/>
    </source>
</evidence>
<dbReference type="PROSITE" id="PS50158">
    <property type="entry name" value="ZF_CCHC"/>
    <property type="match status" value="1"/>
</dbReference>
<accession>A0ABM1LZE3</accession>
<feature type="compositionally biased region" description="Polar residues" evidence="2">
    <location>
        <begin position="242"/>
        <end position="252"/>
    </location>
</feature>
<evidence type="ECO:0000256" key="2">
    <source>
        <dbReference type="SAM" id="MobiDB-lite"/>
    </source>
</evidence>
<dbReference type="InterPro" id="IPR000477">
    <property type="entry name" value="RT_dom"/>
</dbReference>
<dbReference type="InterPro" id="IPR043502">
    <property type="entry name" value="DNA/RNA_pol_sf"/>
</dbReference>
<keyword evidence="1" id="KW-0863">Zinc-finger</keyword>
<reference evidence="6" key="2">
    <citation type="submission" date="2025-08" db="UniProtKB">
        <authorList>
            <consortium name="RefSeq"/>
        </authorList>
    </citation>
    <scope>IDENTIFICATION</scope>
</reference>
<dbReference type="InterPro" id="IPR005162">
    <property type="entry name" value="Retrotrans_gag_dom"/>
</dbReference>
<feature type="region of interest" description="Disordered" evidence="2">
    <location>
        <begin position="230"/>
        <end position="266"/>
    </location>
</feature>
<feature type="region of interest" description="Disordered" evidence="2">
    <location>
        <begin position="16"/>
        <end position="35"/>
    </location>
</feature>
<dbReference type="InterPro" id="IPR036875">
    <property type="entry name" value="Znf_CCHC_sf"/>
</dbReference>
<dbReference type="SUPFAM" id="SSF57756">
    <property type="entry name" value="Retrovirus zinc finger-like domains"/>
    <property type="match status" value="1"/>
</dbReference>
<dbReference type="Gene3D" id="2.40.70.10">
    <property type="entry name" value="Acid Proteases"/>
    <property type="match status" value="1"/>
</dbReference>
<dbReference type="InterPro" id="IPR043128">
    <property type="entry name" value="Rev_trsase/Diguanyl_cyclase"/>
</dbReference>
<evidence type="ECO:0000313" key="6">
    <source>
        <dbReference type="RefSeq" id="XP_016652770.1"/>
    </source>
</evidence>
<reference evidence="5" key="1">
    <citation type="journal article" date="2012" name="Nat. Commun.">
        <title>The genome of Prunus mume.</title>
        <authorList>
            <person name="Zhang Q."/>
            <person name="Chen W."/>
            <person name="Sun L."/>
            <person name="Zhao F."/>
            <person name="Huang B."/>
            <person name="Yang W."/>
            <person name="Tao Y."/>
            <person name="Wang J."/>
            <person name="Yuan Z."/>
            <person name="Fan G."/>
            <person name="Xing Z."/>
            <person name="Han C."/>
            <person name="Pan H."/>
            <person name="Zhong X."/>
            <person name="Shi W."/>
            <person name="Liang X."/>
            <person name="Du D."/>
            <person name="Sun F."/>
            <person name="Xu Z."/>
            <person name="Hao R."/>
            <person name="Lv T."/>
            <person name="Lv Y."/>
            <person name="Zheng Z."/>
            <person name="Sun M."/>
            <person name="Luo L."/>
            <person name="Cai M."/>
            <person name="Gao Y."/>
            <person name="Wang J."/>
            <person name="Yin Y."/>
            <person name="Xu X."/>
            <person name="Cheng T."/>
            <person name="Wang J."/>
        </authorList>
    </citation>
    <scope>NUCLEOTIDE SEQUENCE [LARGE SCALE GENOMIC DNA]</scope>
</reference>
<dbReference type="InterPro" id="IPR001878">
    <property type="entry name" value="Znf_CCHC"/>
</dbReference>
<evidence type="ECO:0000256" key="1">
    <source>
        <dbReference type="PROSITE-ProRule" id="PRU00047"/>
    </source>
</evidence>
<keyword evidence="5" id="KW-1185">Reference proteome</keyword>
<name>A0ABM1LZE3_PRUMU</name>